<reference evidence="3" key="1">
    <citation type="submission" date="2021-01" db="EMBL/GenBank/DDBJ databases">
        <authorList>
            <person name="Kaushik A."/>
        </authorList>
    </citation>
    <scope>NUCLEOTIDE SEQUENCE</scope>
    <source>
        <strain evidence="3">AG1-1C</strain>
    </source>
</reference>
<feature type="transmembrane region" description="Helical" evidence="2">
    <location>
        <begin position="6"/>
        <end position="24"/>
    </location>
</feature>
<organism evidence="3 4">
    <name type="scientific">Rhizoctonia solani</name>
    <dbReference type="NCBI Taxonomy" id="456999"/>
    <lineage>
        <taxon>Eukaryota</taxon>
        <taxon>Fungi</taxon>
        <taxon>Dikarya</taxon>
        <taxon>Basidiomycota</taxon>
        <taxon>Agaricomycotina</taxon>
        <taxon>Agaricomycetes</taxon>
        <taxon>Cantharellales</taxon>
        <taxon>Ceratobasidiaceae</taxon>
        <taxon>Rhizoctonia</taxon>
    </lineage>
</organism>
<dbReference type="EMBL" id="CAJMWS010000302">
    <property type="protein sequence ID" value="CAE6399447.1"/>
    <property type="molecule type" value="Genomic_DNA"/>
</dbReference>
<feature type="compositionally biased region" description="Polar residues" evidence="1">
    <location>
        <begin position="287"/>
        <end position="308"/>
    </location>
</feature>
<keyword evidence="2" id="KW-0812">Transmembrane</keyword>
<sequence length="353" mass="37779">MERLNFCSALYCIFVLSCHVYYLIFIPGGRSPLSGLLLLGHTHNTPHQRHDSSVCSETKLGLNSHLTTTTAPSPRPRKLNARGLILRNTQKSICFILFVFGILDTMSAPRTPVRKAYNGSASPSKSVFAPNITKGTAQARFKSNVAALLVLLGLHFFAPGVVELTLTTTKLCASTLSPIFGDSFGAKFASFVEISVPLVLIWNTIEAAYRIQWPATYIPTPPTPGPFSTPLSPAQRRLRGLTPKPSRPPSFPVPALPPSPLRSPSKEFIPTASTSPTKGDKNPFLAASSSNPFAPTRSGSNPFLSGSLNAPPAPSLRDSLGASASSFNGKHSVSPGKALDRSMVESLVSELDR</sequence>
<proteinExistence type="predicted"/>
<gene>
    <name evidence="3" type="ORF">RDB_LOCUS54510</name>
</gene>
<feature type="compositionally biased region" description="Pro residues" evidence="1">
    <location>
        <begin position="245"/>
        <end position="261"/>
    </location>
</feature>
<feature type="region of interest" description="Disordered" evidence="1">
    <location>
        <begin position="224"/>
        <end position="353"/>
    </location>
</feature>
<evidence type="ECO:0000313" key="4">
    <source>
        <dbReference type="Proteomes" id="UP000663846"/>
    </source>
</evidence>
<evidence type="ECO:0000256" key="1">
    <source>
        <dbReference type="SAM" id="MobiDB-lite"/>
    </source>
</evidence>
<evidence type="ECO:0000256" key="2">
    <source>
        <dbReference type="SAM" id="Phobius"/>
    </source>
</evidence>
<keyword evidence="2" id="KW-1133">Transmembrane helix</keyword>
<keyword evidence="2" id="KW-0472">Membrane</keyword>
<evidence type="ECO:0000313" key="3">
    <source>
        <dbReference type="EMBL" id="CAE6399447.1"/>
    </source>
</evidence>
<name>A0A8H3A385_9AGAM</name>
<comment type="caution">
    <text evidence="3">The sequence shown here is derived from an EMBL/GenBank/DDBJ whole genome shotgun (WGS) entry which is preliminary data.</text>
</comment>
<dbReference type="Proteomes" id="UP000663846">
    <property type="component" value="Unassembled WGS sequence"/>
</dbReference>
<accession>A0A8H3A385</accession>
<feature type="compositionally biased region" description="Polar residues" evidence="1">
    <location>
        <begin position="322"/>
        <end position="331"/>
    </location>
</feature>
<dbReference type="AlphaFoldDB" id="A0A8H3A385"/>
<protein>
    <submittedName>
        <fullName evidence="3">Uncharacterized protein</fullName>
    </submittedName>
</protein>
<dbReference type="PROSITE" id="PS51257">
    <property type="entry name" value="PROKAR_LIPOPROTEIN"/>
    <property type="match status" value="1"/>
</dbReference>